<name>A0ABS0PK15_9BRAD</name>
<organism evidence="1 2">
    <name type="scientific">Bradyrhizobium agreste</name>
    <dbReference type="NCBI Taxonomy" id="2751811"/>
    <lineage>
        <taxon>Bacteria</taxon>
        <taxon>Pseudomonadati</taxon>
        <taxon>Pseudomonadota</taxon>
        <taxon>Alphaproteobacteria</taxon>
        <taxon>Hyphomicrobiales</taxon>
        <taxon>Nitrobacteraceae</taxon>
        <taxon>Bradyrhizobium</taxon>
    </lineage>
</organism>
<reference evidence="1 2" key="1">
    <citation type="submission" date="2020-07" db="EMBL/GenBank/DDBJ databases">
        <title>Bradyrhizobium diversity isolated from nodules of indigenous legumes of Western Australia.</title>
        <authorList>
            <person name="Klepa M.S."/>
        </authorList>
    </citation>
    <scope>NUCLEOTIDE SEQUENCE [LARGE SCALE GENOMIC DNA]</scope>
    <source>
        <strain evidence="1 2">CNPSo 4010</strain>
    </source>
</reference>
<dbReference type="Proteomes" id="UP000807370">
    <property type="component" value="Unassembled WGS sequence"/>
</dbReference>
<evidence type="ECO:0000313" key="2">
    <source>
        <dbReference type="Proteomes" id="UP000807370"/>
    </source>
</evidence>
<gene>
    <name evidence="1" type="ORF">HZZ13_07085</name>
</gene>
<evidence type="ECO:0000313" key="1">
    <source>
        <dbReference type="EMBL" id="MBH5397557.1"/>
    </source>
</evidence>
<sequence>MHAQTRAFVVHRTPTRIRIKIPQRQRQRAYFAAVERVLIEHPDVVRVHSNPLTAGVIIECRQGFDLTAQHCRFLGLQMLETNGALPTSACPAPMAQPNDRIDDLLPTLTLASGALKLIVAVITKQVGVQLIEWAIDAIVQAARHESRRRAIGRQTLLVTPSE</sequence>
<keyword evidence="2" id="KW-1185">Reference proteome</keyword>
<comment type="caution">
    <text evidence="1">The sequence shown here is derived from an EMBL/GenBank/DDBJ whole genome shotgun (WGS) entry which is preliminary data.</text>
</comment>
<accession>A0ABS0PK15</accession>
<proteinExistence type="predicted"/>
<dbReference type="RefSeq" id="WP_197958935.1">
    <property type="nucleotide sequence ID" value="NZ_JACCHP010000004.1"/>
</dbReference>
<protein>
    <submittedName>
        <fullName evidence="1">Uncharacterized protein</fullName>
    </submittedName>
</protein>
<dbReference type="EMBL" id="JACCHP010000004">
    <property type="protein sequence ID" value="MBH5397557.1"/>
    <property type="molecule type" value="Genomic_DNA"/>
</dbReference>